<evidence type="ECO:0000256" key="2">
    <source>
        <dbReference type="ARBA" id="ARBA00022676"/>
    </source>
</evidence>
<dbReference type="OrthoDB" id="5835829at2759"/>
<dbReference type="InterPro" id="IPR050481">
    <property type="entry name" value="UDP-glycosyltransf_plant"/>
</dbReference>
<dbReference type="GO" id="GO:0035251">
    <property type="term" value="F:UDP-glucosyltransferase activity"/>
    <property type="evidence" value="ECO:0000318"/>
    <property type="project" value="GO_Central"/>
</dbReference>
<dbReference type="OMA" id="LCAYFPA"/>
<dbReference type="InterPro" id="IPR035595">
    <property type="entry name" value="UDP_glycos_trans_CS"/>
</dbReference>
<reference evidence="7" key="1">
    <citation type="journal article" date="2013" name="Science">
        <title>The Amborella genome and the evolution of flowering plants.</title>
        <authorList>
            <consortium name="Amborella Genome Project"/>
        </authorList>
    </citation>
    <scope>NUCLEOTIDE SEQUENCE [LARGE SCALE GENOMIC DNA]</scope>
</reference>
<comment type="similarity">
    <text evidence="1 4">Belongs to the UDP-glycosyltransferase family.</text>
</comment>
<dbReference type="eggNOG" id="KOG1192">
    <property type="taxonomic scope" value="Eukaryota"/>
</dbReference>
<evidence type="ECO:0000256" key="1">
    <source>
        <dbReference type="ARBA" id="ARBA00009995"/>
    </source>
</evidence>
<evidence type="ECO:0000256" key="5">
    <source>
        <dbReference type="RuleBase" id="RU362057"/>
    </source>
</evidence>
<evidence type="ECO:0000256" key="3">
    <source>
        <dbReference type="ARBA" id="ARBA00022679"/>
    </source>
</evidence>
<keyword evidence="2 4" id="KW-0328">Glycosyltransferase</keyword>
<evidence type="ECO:0000313" key="7">
    <source>
        <dbReference type="Proteomes" id="UP000017836"/>
    </source>
</evidence>
<organism evidence="6 7">
    <name type="scientific">Amborella trichopoda</name>
    <dbReference type="NCBI Taxonomy" id="13333"/>
    <lineage>
        <taxon>Eukaryota</taxon>
        <taxon>Viridiplantae</taxon>
        <taxon>Streptophyta</taxon>
        <taxon>Embryophyta</taxon>
        <taxon>Tracheophyta</taxon>
        <taxon>Spermatophyta</taxon>
        <taxon>Magnoliopsida</taxon>
        <taxon>Amborellales</taxon>
        <taxon>Amborellaceae</taxon>
        <taxon>Amborella</taxon>
    </lineage>
</organism>
<dbReference type="Proteomes" id="UP000017836">
    <property type="component" value="Unassembled WGS sequence"/>
</dbReference>
<dbReference type="CDD" id="cd03784">
    <property type="entry name" value="GT1_Gtf-like"/>
    <property type="match status" value="1"/>
</dbReference>
<dbReference type="HOGENOM" id="CLU_001724_3_1_1"/>
<gene>
    <name evidence="6" type="ORF">AMTR_s00177p00028690</name>
</gene>
<dbReference type="Gene3D" id="3.40.50.2000">
    <property type="entry name" value="Glycogen Phosphorylase B"/>
    <property type="match status" value="2"/>
</dbReference>
<evidence type="ECO:0000256" key="4">
    <source>
        <dbReference type="RuleBase" id="RU003718"/>
    </source>
</evidence>
<dbReference type="InterPro" id="IPR002213">
    <property type="entry name" value="UDP_glucos_trans"/>
</dbReference>
<dbReference type="AlphaFoldDB" id="W1PRF4"/>
<dbReference type="Pfam" id="PF00201">
    <property type="entry name" value="UDPGT"/>
    <property type="match status" value="1"/>
</dbReference>
<dbReference type="KEGG" id="atr:18438457"/>
<accession>W1PRF4</accession>
<keyword evidence="7" id="KW-1185">Reference proteome</keyword>
<dbReference type="Gramene" id="ERN10286">
    <property type="protein sequence ID" value="ERN10286"/>
    <property type="gene ID" value="AMTR_s00177p00028690"/>
</dbReference>
<dbReference type="PANTHER" id="PTHR48048">
    <property type="entry name" value="GLYCOSYLTRANSFERASE"/>
    <property type="match status" value="1"/>
</dbReference>
<proteinExistence type="inferred from homology"/>
<protein>
    <recommendedName>
        <fullName evidence="5">Glycosyltransferase</fullName>
        <ecNumber evidence="5">2.4.1.-</ecNumber>
    </recommendedName>
</protein>
<dbReference type="FunFam" id="3.40.50.2000:FF:000060">
    <property type="entry name" value="Glycosyltransferase"/>
    <property type="match status" value="1"/>
</dbReference>
<sequence>MAGQEHRRPHVAMLPSSGMGHLAPFTRLATLLAKDHGFTVTILVPTSLVSVPESRTLDALFSSGLDIHRLPYSLPPPLSDNIDPFFKQWGLISRSIDELKPILENLNGLSALITDISLAGAMLPLTNQLGIPNYIFFTSSALMLAFVAHFPSLSTDFANHPVDIPGLPPFPPASIPPALKDPNHAFTTLFQANSNALPKATGIILNTFRAFETDALSALAMQAHVPPIFPIGPLPPDPLGPSAPMDWLDGQPNGSVIYVSFGSRTTISKNQVDELGAGLEASGVRFLAVVKSKVVDEGAQGLSVVKGRGIVVDGWVDQGSVLGHQSVGGFVSHCGWNSVAEAALNGVPILAWPQFGDQMINAGVVEKSGLGVWPQGWCGERVVNREDVCKQIKGFMGDVCAREGAARVREEARKAVADGGDSHLGLVRAMEKWSHH</sequence>
<dbReference type="SUPFAM" id="SSF53756">
    <property type="entry name" value="UDP-Glycosyltransferase/glycogen phosphorylase"/>
    <property type="match status" value="1"/>
</dbReference>
<name>W1PRF4_AMBTC</name>
<dbReference type="PANTHER" id="PTHR48048:SF76">
    <property type="entry name" value="UDP-GLYCOSYLTRANSFERASE 708D1-LIKE"/>
    <property type="match status" value="1"/>
</dbReference>
<keyword evidence="3 4" id="KW-0808">Transferase</keyword>
<dbReference type="EMBL" id="KI392874">
    <property type="protein sequence ID" value="ERN10286.1"/>
    <property type="molecule type" value="Genomic_DNA"/>
</dbReference>
<evidence type="ECO:0000313" key="6">
    <source>
        <dbReference type="EMBL" id="ERN10286.1"/>
    </source>
</evidence>
<dbReference type="EC" id="2.4.1.-" evidence="5"/>
<dbReference type="PROSITE" id="PS00375">
    <property type="entry name" value="UDPGT"/>
    <property type="match status" value="1"/>
</dbReference>